<dbReference type="EMBL" id="ML978966">
    <property type="protein sequence ID" value="KAF1929311.1"/>
    <property type="molecule type" value="Genomic_DNA"/>
</dbReference>
<accession>A0A6A5RLK4</accession>
<proteinExistence type="predicted"/>
<evidence type="ECO:0000313" key="1">
    <source>
        <dbReference type="EMBL" id="KAF1929311.1"/>
    </source>
</evidence>
<protein>
    <submittedName>
        <fullName evidence="1">Uncharacterized protein</fullName>
    </submittedName>
</protein>
<organism evidence="1 2">
    <name type="scientific">Didymella exigua CBS 183.55</name>
    <dbReference type="NCBI Taxonomy" id="1150837"/>
    <lineage>
        <taxon>Eukaryota</taxon>
        <taxon>Fungi</taxon>
        <taxon>Dikarya</taxon>
        <taxon>Ascomycota</taxon>
        <taxon>Pezizomycotina</taxon>
        <taxon>Dothideomycetes</taxon>
        <taxon>Pleosporomycetidae</taxon>
        <taxon>Pleosporales</taxon>
        <taxon>Pleosporineae</taxon>
        <taxon>Didymellaceae</taxon>
        <taxon>Didymella</taxon>
    </lineage>
</organism>
<dbReference type="GeneID" id="54349934"/>
<evidence type="ECO:0000313" key="2">
    <source>
        <dbReference type="Proteomes" id="UP000800082"/>
    </source>
</evidence>
<dbReference type="Proteomes" id="UP000800082">
    <property type="component" value="Unassembled WGS sequence"/>
</dbReference>
<sequence length="129" mass="14179">MHTSRSLVNSFPSPRLVHKQKHAVSTFFHLGTFLSKRASKSIHHVRFGEYAPSLPTHEPSVPSLVSDGVREPFRSVCTPVPPSSQAVRALLLPSPPSLHTIASTSFSTACIKNLLAFWSLSSFQLHLHS</sequence>
<dbReference type="RefSeq" id="XP_033449559.1">
    <property type="nucleotide sequence ID" value="XM_033592266.1"/>
</dbReference>
<reference evidence="1" key="1">
    <citation type="journal article" date="2020" name="Stud. Mycol.">
        <title>101 Dothideomycetes genomes: a test case for predicting lifestyles and emergence of pathogens.</title>
        <authorList>
            <person name="Haridas S."/>
            <person name="Albert R."/>
            <person name="Binder M."/>
            <person name="Bloem J."/>
            <person name="Labutti K."/>
            <person name="Salamov A."/>
            <person name="Andreopoulos B."/>
            <person name="Baker S."/>
            <person name="Barry K."/>
            <person name="Bills G."/>
            <person name="Bluhm B."/>
            <person name="Cannon C."/>
            <person name="Castanera R."/>
            <person name="Culley D."/>
            <person name="Daum C."/>
            <person name="Ezra D."/>
            <person name="Gonzalez J."/>
            <person name="Henrissat B."/>
            <person name="Kuo A."/>
            <person name="Liang C."/>
            <person name="Lipzen A."/>
            <person name="Lutzoni F."/>
            <person name="Magnuson J."/>
            <person name="Mondo S."/>
            <person name="Nolan M."/>
            <person name="Ohm R."/>
            <person name="Pangilinan J."/>
            <person name="Park H.-J."/>
            <person name="Ramirez L."/>
            <person name="Alfaro M."/>
            <person name="Sun H."/>
            <person name="Tritt A."/>
            <person name="Yoshinaga Y."/>
            <person name="Zwiers L.-H."/>
            <person name="Turgeon B."/>
            <person name="Goodwin S."/>
            <person name="Spatafora J."/>
            <person name="Crous P."/>
            <person name="Grigoriev I."/>
        </authorList>
    </citation>
    <scope>NUCLEOTIDE SEQUENCE</scope>
    <source>
        <strain evidence="1">CBS 183.55</strain>
    </source>
</reference>
<name>A0A6A5RLK4_9PLEO</name>
<dbReference type="AlphaFoldDB" id="A0A6A5RLK4"/>
<gene>
    <name evidence="1" type="ORF">M421DRAFT_419835</name>
</gene>
<keyword evidence="2" id="KW-1185">Reference proteome</keyword>